<dbReference type="NCBIfam" id="TIGR03223">
    <property type="entry name" value="Phn_opern_protn"/>
    <property type="match status" value="1"/>
</dbReference>
<dbReference type="RefSeq" id="WP_093096602.1">
    <property type="nucleotide sequence ID" value="NZ_FOTQ01000012.1"/>
</dbReference>
<dbReference type="Gene3D" id="3.90.1140.10">
    <property type="entry name" value="Cyclic phosphodiesterase"/>
    <property type="match status" value="1"/>
</dbReference>
<name>A0A1I4SWG6_9RHOB</name>
<dbReference type="PIRSF" id="PIRSF033328">
    <property type="entry name" value="Phest_Mll4975"/>
    <property type="match status" value="1"/>
</dbReference>
<protein>
    <submittedName>
        <fullName evidence="1">Putative phosphonate metabolism protein</fullName>
    </submittedName>
</protein>
<proteinExistence type="predicted"/>
<evidence type="ECO:0000313" key="2">
    <source>
        <dbReference type="Proteomes" id="UP000199144"/>
    </source>
</evidence>
<reference evidence="1 2" key="1">
    <citation type="submission" date="2016-10" db="EMBL/GenBank/DDBJ databases">
        <authorList>
            <person name="de Groot N.N."/>
        </authorList>
    </citation>
    <scope>NUCLEOTIDE SEQUENCE [LARGE SCALE GENOMIC DNA]</scope>
    <source>
        <strain evidence="1 2">DSM 15283</strain>
    </source>
</reference>
<dbReference type="InterPro" id="IPR009389">
    <property type="entry name" value="DUF1045"/>
</dbReference>
<dbReference type="Pfam" id="PF06299">
    <property type="entry name" value="DUF1045"/>
    <property type="match status" value="1"/>
</dbReference>
<gene>
    <name evidence="1" type="ORF">SAMN04488042_11263</name>
</gene>
<accession>A0A1I4SWG6</accession>
<dbReference type="Proteomes" id="UP000199144">
    <property type="component" value="Unassembled WGS sequence"/>
</dbReference>
<sequence length="228" mass="24904">MQFRRYGIYYTPHPGALADFGARWLGWDVASGQPAPHPDIPGLPAPLPDITATPRKYGLHGTIKPPFHLAEGATAAALADALHILCASLAPVTLDGLHLARLGRFLALKIDGDQTPLANLAASVVQQLDPFRAPPSDAELARRRRARLNARQEALLAQWGYPYVLDEFRFHITLTGPLAPEQAVEVETALAPHITPLLPRPFTVRDLTLVGEDISGMFHEIHRYTLTG</sequence>
<dbReference type="AlphaFoldDB" id="A0A1I4SWG6"/>
<dbReference type="STRING" id="254406.SAMN04488042_11263"/>
<evidence type="ECO:0000313" key="1">
    <source>
        <dbReference type="EMBL" id="SFM68745.1"/>
    </source>
</evidence>
<organism evidence="1 2">
    <name type="scientific">Shimia aestuarii</name>
    <dbReference type="NCBI Taxonomy" id="254406"/>
    <lineage>
        <taxon>Bacteria</taxon>
        <taxon>Pseudomonadati</taxon>
        <taxon>Pseudomonadota</taxon>
        <taxon>Alphaproteobacteria</taxon>
        <taxon>Rhodobacterales</taxon>
        <taxon>Roseobacteraceae</taxon>
    </lineage>
</organism>
<dbReference type="EMBL" id="FOTQ01000012">
    <property type="protein sequence ID" value="SFM68745.1"/>
    <property type="molecule type" value="Genomic_DNA"/>
</dbReference>
<dbReference type="OrthoDB" id="4954742at2"/>
<keyword evidence="2" id="KW-1185">Reference proteome</keyword>